<evidence type="ECO:0000256" key="1">
    <source>
        <dbReference type="SAM" id="Phobius"/>
    </source>
</evidence>
<feature type="transmembrane region" description="Helical" evidence="1">
    <location>
        <begin position="100"/>
        <end position="117"/>
    </location>
</feature>
<evidence type="ECO:0000313" key="3">
    <source>
        <dbReference type="Proteomes" id="UP000588158"/>
    </source>
</evidence>
<name>A0A841AB92_9MICO</name>
<dbReference type="AlphaFoldDB" id="A0A841AB92"/>
<organism evidence="2 3">
    <name type="scientific">Brachybacterium aquaticum</name>
    <dbReference type="NCBI Taxonomy" id="1432564"/>
    <lineage>
        <taxon>Bacteria</taxon>
        <taxon>Bacillati</taxon>
        <taxon>Actinomycetota</taxon>
        <taxon>Actinomycetes</taxon>
        <taxon>Micrococcales</taxon>
        <taxon>Dermabacteraceae</taxon>
        <taxon>Brachybacterium</taxon>
    </lineage>
</organism>
<keyword evidence="1" id="KW-1133">Transmembrane helix</keyword>
<keyword evidence="1" id="KW-0472">Membrane</keyword>
<dbReference type="Pfam" id="PF09900">
    <property type="entry name" value="DUF2127"/>
    <property type="match status" value="1"/>
</dbReference>
<accession>A0A841AB92</accession>
<gene>
    <name evidence="2" type="ORF">HNR70_001006</name>
</gene>
<feature type="transmembrane region" description="Helical" evidence="1">
    <location>
        <begin position="123"/>
        <end position="142"/>
    </location>
</feature>
<comment type="caution">
    <text evidence="2">The sequence shown here is derived from an EMBL/GenBank/DDBJ whole genome shotgun (WGS) entry which is preliminary data.</text>
</comment>
<evidence type="ECO:0000313" key="2">
    <source>
        <dbReference type="EMBL" id="MBB5831193.1"/>
    </source>
</evidence>
<dbReference type="InterPro" id="IPR021125">
    <property type="entry name" value="DUF2127"/>
</dbReference>
<dbReference type="RefSeq" id="WP_184324704.1">
    <property type="nucleotide sequence ID" value="NZ_JACHLZ010000001.1"/>
</dbReference>
<proteinExistence type="predicted"/>
<keyword evidence="1" id="KW-0812">Transmembrane</keyword>
<keyword evidence="3" id="KW-1185">Reference proteome</keyword>
<protein>
    <submittedName>
        <fullName evidence="2">Putative membrane protein</fullName>
    </submittedName>
</protein>
<reference evidence="2 3" key="1">
    <citation type="submission" date="2020-08" db="EMBL/GenBank/DDBJ databases">
        <title>Sequencing the genomes of 1000 actinobacteria strains.</title>
        <authorList>
            <person name="Klenk H.-P."/>
        </authorList>
    </citation>
    <scope>NUCLEOTIDE SEQUENCE [LARGE SCALE GENOMIC DNA]</scope>
    <source>
        <strain evidence="2 3">DSM 28796</strain>
    </source>
</reference>
<feature type="transmembrane region" description="Helical" evidence="1">
    <location>
        <begin position="16"/>
        <end position="36"/>
    </location>
</feature>
<dbReference type="Proteomes" id="UP000588158">
    <property type="component" value="Unassembled WGS sequence"/>
</dbReference>
<feature type="transmembrane region" description="Helical" evidence="1">
    <location>
        <begin position="75"/>
        <end position="93"/>
    </location>
</feature>
<dbReference type="EMBL" id="JACHLZ010000001">
    <property type="protein sequence ID" value="MBB5831193.1"/>
    <property type="molecule type" value="Genomic_DNA"/>
</dbReference>
<sequence>MRVEDEPRNGTTREHVLDLVLLLGGIVLMVVTPGQILGTVRAVTARELIEDPHALHATLLVHGAAHPDAGATTFLALYLLLHGLVKVAIVLALLRGTTRVYPWAMLALGGFLVFQVYELVVHPTAMMVVLTVLDALILALTWREWRHGRTLHETWRSTVGWARRTMRPAVR</sequence>